<name>A0A8J8NZC9_HALGN</name>
<evidence type="ECO:0000256" key="5">
    <source>
        <dbReference type="ARBA" id="ARBA00022777"/>
    </source>
</evidence>
<evidence type="ECO:0000313" key="14">
    <source>
        <dbReference type="Proteomes" id="UP000785679"/>
    </source>
</evidence>
<comment type="catalytic activity">
    <reaction evidence="7">
        <text>L-threonyl-[protein] + ATP = O-phospho-L-threonyl-[protein] + ADP + H(+)</text>
        <dbReference type="Rhea" id="RHEA:46608"/>
        <dbReference type="Rhea" id="RHEA-COMP:11060"/>
        <dbReference type="Rhea" id="RHEA-COMP:11605"/>
        <dbReference type="ChEBI" id="CHEBI:15378"/>
        <dbReference type="ChEBI" id="CHEBI:30013"/>
        <dbReference type="ChEBI" id="CHEBI:30616"/>
        <dbReference type="ChEBI" id="CHEBI:61977"/>
        <dbReference type="ChEBI" id="CHEBI:456216"/>
        <dbReference type="EC" id="2.7.11.1"/>
    </reaction>
</comment>
<dbReference type="PROSITE" id="PS00107">
    <property type="entry name" value="PROTEIN_KINASE_ATP"/>
    <property type="match status" value="1"/>
</dbReference>
<comment type="caution">
    <text evidence="13">The sequence shown here is derived from an EMBL/GenBank/DDBJ whole genome shotgun (WGS) entry which is preliminary data.</text>
</comment>
<dbReference type="Gene3D" id="1.10.510.10">
    <property type="entry name" value="Transferase(Phosphotransferase) domain 1"/>
    <property type="match status" value="1"/>
</dbReference>
<dbReference type="SUPFAM" id="SSF56112">
    <property type="entry name" value="Protein kinase-like (PK-like)"/>
    <property type="match status" value="1"/>
</dbReference>
<dbReference type="InterPro" id="IPR051131">
    <property type="entry name" value="NEK_Ser/Thr_kinase_NIMA"/>
</dbReference>
<evidence type="ECO:0000256" key="2">
    <source>
        <dbReference type="ARBA" id="ARBA00022527"/>
    </source>
</evidence>
<comment type="similarity">
    <text evidence="10">Belongs to the protein kinase superfamily.</text>
</comment>
<dbReference type="EMBL" id="RRYP01002777">
    <property type="protein sequence ID" value="TNV84428.1"/>
    <property type="molecule type" value="Genomic_DNA"/>
</dbReference>
<dbReference type="AlphaFoldDB" id="A0A8J8NZC9"/>
<dbReference type="InterPro" id="IPR008271">
    <property type="entry name" value="Ser/Thr_kinase_AS"/>
</dbReference>
<reference evidence="13" key="1">
    <citation type="submission" date="2019-06" db="EMBL/GenBank/DDBJ databases">
        <authorList>
            <person name="Zheng W."/>
        </authorList>
    </citation>
    <scope>NUCLEOTIDE SEQUENCE</scope>
    <source>
        <strain evidence="13">QDHG01</strain>
    </source>
</reference>
<evidence type="ECO:0000259" key="12">
    <source>
        <dbReference type="PROSITE" id="PS50011"/>
    </source>
</evidence>
<dbReference type="Pfam" id="PF10498">
    <property type="entry name" value="IFT57"/>
    <property type="match status" value="1"/>
</dbReference>
<evidence type="ECO:0000256" key="1">
    <source>
        <dbReference type="ARBA" id="ARBA00012513"/>
    </source>
</evidence>
<keyword evidence="2 10" id="KW-0723">Serine/threonine-protein kinase</keyword>
<keyword evidence="5" id="KW-0418">Kinase</keyword>
<evidence type="ECO:0000256" key="4">
    <source>
        <dbReference type="ARBA" id="ARBA00022741"/>
    </source>
</evidence>
<proteinExistence type="inferred from homology"/>
<feature type="binding site" evidence="9">
    <location>
        <position position="86"/>
    </location>
    <ligand>
        <name>ATP</name>
        <dbReference type="ChEBI" id="CHEBI:30616"/>
    </ligand>
</feature>
<evidence type="ECO:0000256" key="10">
    <source>
        <dbReference type="RuleBase" id="RU000304"/>
    </source>
</evidence>
<evidence type="ECO:0000256" key="11">
    <source>
        <dbReference type="SAM" id="MobiDB-lite"/>
    </source>
</evidence>
<evidence type="ECO:0000256" key="3">
    <source>
        <dbReference type="ARBA" id="ARBA00022679"/>
    </source>
</evidence>
<dbReference type="OrthoDB" id="248923at2759"/>
<gene>
    <name evidence="13" type="ORF">FGO68_gene4547</name>
</gene>
<evidence type="ECO:0000256" key="7">
    <source>
        <dbReference type="ARBA" id="ARBA00047899"/>
    </source>
</evidence>
<dbReference type="InterPro" id="IPR000719">
    <property type="entry name" value="Prot_kinase_dom"/>
</dbReference>
<protein>
    <recommendedName>
        <fullName evidence="1">non-specific serine/threonine protein kinase</fullName>
        <ecNumber evidence="1">2.7.11.1</ecNumber>
    </recommendedName>
</protein>
<dbReference type="PROSITE" id="PS00108">
    <property type="entry name" value="PROTEIN_KINASE_ST"/>
    <property type="match status" value="1"/>
</dbReference>
<dbReference type="InterPro" id="IPR017441">
    <property type="entry name" value="Protein_kinase_ATP_BS"/>
</dbReference>
<dbReference type="GO" id="GO:0005524">
    <property type="term" value="F:ATP binding"/>
    <property type="evidence" value="ECO:0007669"/>
    <property type="project" value="UniProtKB-UniRule"/>
</dbReference>
<feature type="domain" description="Protein kinase" evidence="12">
    <location>
        <begin position="57"/>
        <end position="323"/>
    </location>
</feature>
<accession>A0A8J8NZC9</accession>
<evidence type="ECO:0000256" key="9">
    <source>
        <dbReference type="PROSITE-ProRule" id="PRU10141"/>
    </source>
</evidence>
<dbReference type="GO" id="GO:0004674">
    <property type="term" value="F:protein serine/threonine kinase activity"/>
    <property type="evidence" value="ECO:0007669"/>
    <property type="project" value="UniProtKB-KW"/>
</dbReference>
<evidence type="ECO:0000256" key="6">
    <source>
        <dbReference type="ARBA" id="ARBA00022840"/>
    </source>
</evidence>
<dbReference type="PROSITE" id="PS50011">
    <property type="entry name" value="PROTEIN_KINASE_DOM"/>
    <property type="match status" value="1"/>
</dbReference>
<keyword evidence="4 9" id="KW-0547">Nucleotide-binding</keyword>
<dbReference type="PANTHER" id="PTHR44899">
    <property type="entry name" value="CAMK FAMILY PROTEIN KINASE"/>
    <property type="match status" value="1"/>
</dbReference>
<dbReference type="InterPro" id="IPR019530">
    <property type="entry name" value="Intra-flagellar_transport_57"/>
</dbReference>
<comment type="catalytic activity">
    <reaction evidence="8">
        <text>L-seryl-[protein] + ATP = O-phospho-L-seryl-[protein] + ADP + H(+)</text>
        <dbReference type="Rhea" id="RHEA:17989"/>
        <dbReference type="Rhea" id="RHEA-COMP:9863"/>
        <dbReference type="Rhea" id="RHEA-COMP:11604"/>
        <dbReference type="ChEBI" id="CHEBI:15378"/>
        <dbReference type="ChEBI" id="CHEBI:29999"/>
        <dbReference type="ChEBI" id="CHEBI:30616"/>
        <dbReference type="ChEBI" id="CHEBI:83421"/>
        <dbReference type="ChEBI" id="CHEBI:456216"/>
        <dbReference type="EC" id="2.7.11.1"/>
    </reaction>
</comment>
<evidence type="ECO:0000313" key="13">
    <source>
        <dbReference type="EMBL" id="TNV84428.1"/>
    </source>
</evidence>
<dbReference type="Pfam" id="PF00069">
    <property type="entry name" value="Pkinase"/>
    <property type="match status" value="1"/>
</dbReference>
<dbReference type="SMART" id="SM00220">
    <property type="entry name" value="S_TKc"/>
    <property type="match status" value="1"/>
</dbReference>
<dbReference type="EC" id="2.7.11.1" evidence="1"/>
<sequence length="442" mass="51106">MSEMHPSHLLQGQSQLNKQTSNVNSAAAIDHSQVVQQARPQIIAEKSEFQDKVVRDYRIIKPIGEGKFSVVFKAQKVSDGTQVALKLIKIFDMNDQKQRDKCMKEVKLLEKLHHEFIISYIESFIEENEMFIVVEWAEKGDLKQLIRTAQAKQTFIEERRVWHYLWQISNALKHMQQVRVMHRDLKPANIFIDAHDNLKLGDLGLGRDFTSQTMEAFSRVGTPLYMSPEVLQGNGYDFKSDVWSLGCITYELCALKNPFKDETKKMSLYDLFTKINSGVYAPLSASRYSSELRYLIDSMLRVDPSTRVDVNDVVNYCEKHITQMVQAASNPDQDSHNSSNLMRRISRMDPVLIMDDIIEKLHLLDYIKGFCPKYNKKPISRTYFAVGSPQEPTDEKVRCFVELSYWLMSLGINSSKQVTPEKGSQDKRLQKRSDNIWKQESN</sequence>
<organism evidence="13 14">
    <name type="scientific">Halteria grandinella</name>
    <dbReference type="NCBI Taxonomy" id="5974"/>
    <lineage>
        <taxon>Eukaryota</taxon>
        <taxon>Sar</taxon>
        <taxon>Alveolata</taxon>
        <taxon>Ciliophora</taxon>
        <taxon>Intramacronucleata</taxon>
        <taxon>Spirotrichea</taxon>
        <taxon>Stichotrichia</taxon>
        <taxon>Sporadotrichida</taxon>
        <taxon>Halteriidae</taxon>
        <taxon>Halteria</taxon>
    </lineage>
</organism>
<keyword evidence="6 9" id="KW-0067">ATP-binding</keyword>
<dbReference type="Proteomes" id="UP000785679">
    <property type="component" value="Unassembled WGS sequence"/>
</dbReference>
<feature type="region of interest" description="Disordered" evidence="11">
    <location>
        <begin position="416"/>
        <end position="442"/>
    </location>
</feature>
<dbReference type="InterPro" id="IPR011009">
    <property type="entry name" value="Kinase-like_dom_sf"/>
</dbReference>
<keyword evidence="3" id="KW-0808">Transferase</keyword>
<evidence type="ECO:0000256" key="8">
    <source>
        <dbReference type="ARBA" id="ARBA00048679"/>
    </source>
</evidence>
<keyword evidence="14" id="KW-1185">Reference proteome</keyword>
<feature type="compositionally biased region" description="Basic and acidic residues" evidence="11">
    <location>
        <begin position="423"/>
        <end position="442"/>
    </location>
</feature>